<comment type="subcellular location">
    <subcellularLocation>
        <location evidence="5">Membrane</location>
        <topology evidence="5">Single-pass type I membrane protein</topology>
    </subcellularLocation>
</comment>
<keyword evidence="5" id="KW-0130">Cell adhesion</keyword>
<comment type="similarity">
    <text evidence="5">Belongs to the integrin alpha chain family.</text>
</comment>
<dbReference type="PANTHER" id="PTHR23220:SF122">
    <property type="entry name" value="INTEGRIN ALPHA-PS1"/>
    <property type="match status" value="1"/>
</dbReference>
<keyword evidence="2" id="KW-0677">Repeat</keyword>
<keyword evidence="5 6" id="KW-0401">Integrin</keyword>
<keyword evidence="5" id="KW-0675">Receptor</keyword>
<dbReference type="GO" id="GO:0033627">
    <property type="term" value="P:cell adhesion mediated by integrin"/>
    <property type="evidence" value="ECO:0007669"/>
    <property type="project" value="TreeGrafter"/>
</dbReference>
<organism evidence="6 7">
    <name type="scientific">Thelohanellus kitauei</name>
    <name type="common">Myxosporean</name>
    <dbReference type="NCBI Taxonomy" id="669202"/>
    <lineage>
        <taxon>Eukaryota</taxon>
        <taxon>Metazoa</taxon>
        <taxon>Cnidaria</taxon>
        <taxon>Myxozoa</taxon>
        <taxon>Myxosporea</taxon>
        <taxon>Bivalvulida</taxon>
        <taxon>Platysporina</taxon>
        <taxon>Myxobolidae</taxon>
        <taxon>Thelohanellus</taxon>
    </lineage>
</organism>
<evidence type="ECO:0000313" key="7">
    <source>
        <dbReference type="Proteomes" id="UP000031668"/>
    </source>
</evidence>
<dbReference type="Pfam" id="PF13517">
    <property type="entry name" value="FG-GAP_3"/>
    <property type="match status" value="1"/>
</dbReference>
<keyword evidence="1" id="KW-0732">Signal</keyword>
<dbReference type="GO" id="GO:0098609">
    <property type="term" value="P:cell-cell adhesion"/>
    <property type="evidence" value="ECO:0007669"/>
    <property type="project" value="TreeGrafter"/>
</dbReference>
<evidence type="ECO:0000313" key="6">
    <source>
        <dbReference type="EMBL" id="KII73823.1"/>
    </source>
</evidence>
<dbReference type="Gene3D" id="2.130.10.130">
    <property type="entry name" value="Integrin alpha, N-terminal"/>
    <property type="match status" value="1"/>
</dbReference>
<gene>
    <name evidence="6" type="ORF">RF11_08194</name>
</gene>
<dbReference type="PRINTS" id="PR01185">
    <property type="entry name" value="INTEGRINA"/>
</dbReference>
<dbReference type="InterPro" id="IPR013519">
    <property type="entry name" value="Int_alpha_beta-p"/>
</dbReference>
<dbReference type="GO" id="GO:0007160">
    <property type="term" value="P:cell-matrix adhesion"/>
    <property type="evidence" value="ECO:0007669"/>
    <property type="project" value="TreeGrafter"/>
</dbReference>
<evidence type="ECO:0000256" key="1">
    <source>
        <dbReference type="ARBA" id="ARBA00022729"/>
    </source>
</evidence>
<dbReference type="GO" id="GO:0005178">
    <property type="term" value="F:integrin binding"/>
    <property type="evidence" value="ECO:0007669"/>
    <property type="project" value="TreeGrafter"/>
</dbReference>
<accession>A0A0C2JWJ2</accession>
<evidence type="ECO:0000256" key="3">
    <source>
        <dbReference type="ARBA" id="ARBA00023180"/>
    </source>
</evidence>
<feature type="repeat" description="FG-GAP" evidence="4">
    <location>
        <begin position="119"/>
        <end position="180"/>
    </location>
</feature>
<proteinExistence type="inferred from homology"/>
<dbReference type="PANTHER" id="PTHR23220">
    <property type="entry name" value="INTEGRIN ALPHA"/>
    <property type="match status" value="1"/>
</dbReference>
<dbReference type="EMBL" id="JWZT01000640">
    <property type="protein sequence ID" value="KII73823.1"/>
    <property type="molecule type" value="Genomic_DNA"/>
</dbReference>
<dbReference type="Proteomes" id="UP000031668">
    <property type="component" value="Unassembled WGS sequence"/>
</dbReference>
<dbReference type="PROSITE" id="PS51470">
    <property type="entry name" value="FG_GAP"/>
    <property type="match status" value="1"/>
</dbReference>
<comment type="caution">
    <text evidence="6">The sequence shown here is derived from an EMBL/GenBank/DDBJ whole genome shotgun (WGS) entry which is preliminary data.</text>
</comment>
<dbReference type="SMART" id="SM00191">
    <property type="entry name" value="Int_alpha"/>
    <property type="match status" value="2"/>
</dbReference>
<keyword evidence="7" id="KW-1185">Reference proteome</keyword>
<name>A0A0C2JWJ2_THEKT</name>
<protein>
    <submittedName>
        <fullName evidence="6">Integrin alpha-3</fullName>
    </submittedName>
</protein>
<dbReference type="GO" id="GO:0007229">
    <property type="term" value="P:integrin-mediated signaling pathway"/>
    <property type="evidence" value="ECO:0007669"/>
    <property type="project" value="UniProtKB-KW"/>
</dbReference>
<evidence type="ECO:0000256" key="4">
    <source>
        <dbReference type="PROSITE-ProRule" id="PRU00803"/>
    </source>
</evidence>
<dbReference type="AlphaFoldDB" id="A0A0C2JWJ2"/>
<reference evidence="6 7" key="1">
    <citation type="journal article" date="2014" name="Genome Biol. Evol.">
        <title>The genome of the myxosporean Thelohanellus kitauei shows adaptations to nutrient acquisition within its fish host.</title>
        <authorList>
            <person name="Yang Y."/>
            <person name="Xiong J."/>
            <person name="Zhou Z."/>
            <person name="Huo F."/>
            <person name="Miao W."/>
            <person name="Ran C."/>
            <person name="Liu Y."/>
            <person name="Zhang J."/>
            <person name="Feng J."/>
            <person name="Wang M."/>
            <person name="Wang M."/>
            <person name="Wang L."/>
            <person name="Yao B."/>
        </authorList>
    </citation>
    <scope>NUCLEOTIDE SEQUENCE [LARGE SCALE GENOMIC DNA]</scope>
    <source>
        <strain evidence="6">Wuqing</strain>
    </source>
</reference>
<keyword evidence="3" id="KW-0325">Glycoprotein</keyword>
<dbReference type="GO" id="GO:0008305">
    <property type="term" value="C:integrin complex"/>
    <property type="evidence" value="ECO:0007669"/>
    <property type="project" value="InterPro"/>
</dbReference>
<dbReference type="InterPro" id="IPR013517">
    <property type="entry name" value="FG-GAP"/>
</dbReference>
<dbReference type="InterPro" id="IPR000413">
    <property type="entry name" value="Integrin_alpha"/>
</dbReference>
<sequence>MFDSSAKWIPTIGFAIGQLFPTNPESLVVATNDDPEQRGTLLFYDLPSTEGSIKDKQIISDPQWEPFSNFGNKIVIVDINNDNFNDLLVTSPTSKWLDLPEVGHVHLFMNTKSGKFLTNSSIIIHGIPVAHSFFGWNAEAVGDLDGDGVNDFLIAALKLSKDDLLGGVYVYLGGDDGVIRQLTYHEIIKPRLSLNNELTGFGFFLSSKMVLDEQGNNCNDCNNRYYDVTCFQWRSGCLHANEQRSC</sequence>
<evidence type="ECO:0000256" key="5">
    <source>
        <dbReference type="RuleBase" id="RU003762"/>
    </source>
</evidence>
<evidence type="ECO:0000256" key="2">
    <source>
        <dbReference type="ARBA" id="ARBA00022737"/>
    </source>
</evidence>
<dbReference type="SUPFAM" id="SSF69318">
    <property type="entry name" value="Integrin alpha N-terminal domain"/>
    <property type="match status" value="1"/>
</dbReference>
<dbReference type="GO" id="GO:0009897">
    <property type="term" value="C:external side of plasma membrane"/>
    <property type="evidence" value="ECO:0007669"/>
    <property type="project" value="TreeGrafter"/>
</dbReference>
<dbReference type="InterPro" id="IPR028994">
    <property type="entry name" value="Integrin_alpha_N"/>
</dbReference>